<accession>A0A0H2R517</accession>
<organism evidence="1 2">
    <name type="scientific">Schizopora paradoxa</name>
    <dbReference type="NCBI Taxonomy" id="27342"/>
    <lineage>
        <taxon>Eukaryota</taxon>
        <taxon>Fungi</taxon>
        <taxon>Dikarya</taxon>
        <taxon>Basidiomycota</taxon>
        <taxon>Agaricomycotina</taxon>
        <taxon>Agaricomycetes</taxon>
        <taxon>Hymenochaetales</taxon>
        <taxon>Schizoporaceae</taxon>
        <taxon>Schizopora</taxon>
    </lineage>
</organism>
<proteinExistence type="predicted"/>
<name>A0A0H2R517_9AGAM</name>
<dbReference type="InParanoid" id="A0A0H2R517"/>
<dbReference type="AlphaFoldDB" id="A0A0H2R517"/>
<dbReference type="EMBL" id="KQ086498">
    <property type="protein sequence ID" value="KLO04568.1"/>
    <property type="molecule type" value="Genomic_DNA"/>
</dbReference>
<evidence type="ECO:0000313" key="2">
    <source>
        <dbReference type="Proteomes" id="UP000053477"/>
    </source>
</evidence>
<keyword evidence="2" id="KW-1185">Reference proteome</keyword>
<sequence length="55" mass="6011">MSTSNVFPAPMQDDLGTKVISARKIKHKKHTLSSALPESTRANAWISFESACYAS</sequence>
<evidence type="ECO:0000313" key="1">
    <source>
        <dbReference type="EMBL" id="KLO04568.1"/>
    </source>
</evidence>
<protein>
    <submittedName>
        <fullName evidence="1">Uncharacterized protein</fullName>
    </submittedName>
</protein>
<reference evidence="1 2" key="1">
    <citation type="submission" date="2015-04" db="EMBL/GenBank/DDBJ databases">
        <title>Complete genome sequence of Schizopora paradoxa KUC8140, a cosmopolitan wood degrader in East Asia.</title>
        <authorList>
            <consortium name="DOE Joint Genome Institute"/>
            <person name="Min B."/>
            <person name="Park H."/>
            <person name="Jang Y."/>
            <person name="Kim J.-J."/>
            <person name="Kim K.H."/>
            <person name="Pangilinan J."/>
            <person name="Lipzen A."/>
            <person name="Riley R."/>
            <person name="Grigoriev I.V."/>
            <person name="Spatafora J.W."/>
            <person name="Choi I.-G."/>
        </authorList>
    </citation>
    <scope>NUCLEOTIDE SEQUENCE [LARGE SCALE GENOMIC DNA]</scope>
    <source>
        <strain evidence="1 2">KUC8140</strain>
    </source>
</reference>
<dbReference type="Proteomes" id="UP000053477">
    <property type="component" value="Unassembled WGS sequence"/>
</dbReference>
<gene>
    <name evidence="1" type="ORF">SCHPADRAFT_911575</name>
</gene>